<dbReference type="EMBL" id="CAUYUJ010019485">
    <property type="protein sequence ID" value="CAK0891496.1"/>
    <property type="molecule type" value="Genomic_DNA"/>
</dbReference>
<proteinExistence type="predicted"/>
<keyword evidence="2" id="KW-1185">Reference proteome</keyword>
<organism evidence="1 2">
    <name type="scientific">Prorocentrum cordatum</name>
    <dbReference type="NCBI Taxonomy" id="2364126"/>
    <lineage>
        <taxon>Eukaryota</taxon>
        <taxon>Sar</taxon>
        <taxon>Alveolata</taxon>
        <taxon>Dinophyceae</taxon>
        <taxon>Prorocentrales</taxon>
        <taxon>Prorocentraceae</taxon>
        <taxon>Prorocentrum</taxon>
    </lineage>
</organism>
<sequence>GGEEPPAALGAAGTLQDDQAELRVFLRWAGLEDLYATLRAACGGRLSSLLAMPDAEVAQLRLHLTRRQRLLRALSAERDRRGGEWCANNKVPAPVP</sequence>
<accession>A0ABN9X0Q1</accession>
<evidence type="ECO:0000313" key="1">
    <source>
        <dbReference type="EMBL" id="CAK0891496.1"/>
    </source>
</evidence>
<reference evidence="1" key="1">
    <citation type="submission" date="2023-10" db="EMBL/GenBank/DDBJ databases">
        <authorList>
            <person name="Chen Y."/>
            <person name="Shah S."/>
            <person name="Dougan E. K."/>
            <person name="Thang M."/>
            <person name="Chan C."/>
        </authorList>
    </citation>
    <scope>NUCLEOTIDE SEQUENCE [LARGE SCALE GENOMIC DNA]</scope>
</reference>
<name>A0ABN9X0Q1_9DINO</name>
<evidence type="ECO:0008006" key="3">
    <source>
        <dbReference type="Google" id="ProtNLM"/>
    </source>
</evidence>
<evidence type="ECO:0000313" key="2">
    <source>
        <dbReference type="Proteomes" id="UP001189429"/>
    </source>
</evidence>
<comment type="caution">
    <text evidence="1">The sequence shown here is derived from an EMBL/GenBank/DDBJ whole genome shotgun (WGS) entry which is preliminary data.</text>
</comment>
<feature type="non-terminal residue" evidence="1">
    <location>
        <position position="1"/>
    </location>
</feature>
<gene>
    <name evidence="1" type="ORF">PCOR1329_LOCUS71438</name>
</gene>
<dbReference type="Proteomes" id="UP001189429">
    <property type="component" value="Unassembled WGS sequence"/>
</dbReference>
<protein>
    <recommendedName>
        <fullName evidence="3">SAM domain-containing protein</fullName>
    </recommendedName>
</protein>